<dbReference type="EMBL" id="JTDE01010191">
    <property type="protein sequence ID" value="KAF7234348.1"/>
    <property type="molecule type" value="Genomic_DNA"/>
</dbReference>
<organism evidence="1 2">
    <name type="scientific">Paragonimus skrjabini miyazakii</name>
    <dbReference type="NCBI Taxonomy" id="59628"/>
    <lineage>
        <taxon>Eukaryota</taxon>
        <taxon>Metazoa</taxon>
        <taxon>Spiralia</taxon>
        <taxon>Lophotrochozoa</taxon>
        <taxon>Platyhelminthes</taxon>
        <taxon>Trematoda</taxon>
        <taxon>Digenea</taxon>
        <taxon>Plagiorchiida</taxon>
        <taxon>Troglotremata</taxon>
        <taxon>Troglotrematidae</taxon>
        <taxon>Paragonimus</taxon>
    </lineage>
</organism>
<proteinExistence type="predicted"/>
<accession>A0A8S9YGX4</accession>
<gene>
    <name evidence="1" type="ORF">EG68_12149</name>
</gene>
<keyword evidence="2" id="KW-1185">Reference proteome</keyword>
<evidence type="ECO:0000313" key="2">
    <source>
        <dbReference type="Proteomes" id="UP000822476"/>
    </source>
</evidence>
<protein>
    <submittedName>
        <fullName evidence="1">Uncharacterized protein</fullName>
    </submittedName>
</protein>
<dbReference type="Proteomes" id="UP000822476">
    <property type="component" value="Unassembled WGS sequence"/>
</dbReference>
<name>A0A8S9YGX4_9TREM</name>
<comment type="caution">
    <text evidence="1">The sequence shown here is derived from an EMBL/GenBank/DDBJ whole genome shotgun (WGS) entry which is preliminary data.</text>
</comment>
<sequence>MDNTSHSISNNLQPSYLRIMDDYDSDDSWCMVSPATDFTDGCQYAITFLTRTEGDHYNSCPTVQIHVYSELSRFLLINVDHRLSELDRGVTCVNIYHIIRG</sequence>
<dbReference type="AlphaFoldDB" id="A0A8S9YGX4"/>
<reference evidence="1" key="1">
    <citation type="submission" date="2019-07" db="EMBL/GenBank/DDBJ databases">
        <title>Annotation for the trematode Paragonimus miyazaki's.</title>
        <authorList>
            <person name="Choi Y.-J."/>
        </authorList>
    </citation>
    <scope>NUCLEOTIDE SEQUENCE</scope>
    <source>
        <strain evidence="1">Japan</strain>
    </source>
</reference>
<evidence type="ECO:0000313" key="1">
    <source>
        <dbReference type="EMBL" id="KAF7234348.1"/>
    </source>
</evidence>